<protein>
    <submittedName>
        <fullName evidence="2">Uncharacterized protein</fullName>
    </submittedName>
</protein>
<organism evidence="2 3">
    <name type="scientific">Dorcoceras hygrometricum</name>
    <dbReference type="NCBI Taxonomy" id="472368"/>
    <lineage>
        <taxon>Eukaryota</taxon>
        <taxon>Viridiplantae</taxon>
        <taxon>Streptophyta</taxon>
        <taxon>Embryophyta</taxon>
        <taxon>Tracheophyta</taxon>
        <taxon>Spermatophyta</taxon>
        <taxon>Magnoliopsida</taxon>
        <taxon>eudicotyledons</taxon>
        <taxon>Gunneridae</taxon>
        <taxon>Pentapetalae</taxon>
        <taxon>asterids</taxon>
        <taxon>lamiids</taxon>
        <taxon>Lamiales</taxon>
        <taxon>Gesneriaceae</taxon>
        <taxon>Didymocarpoideae</taxon>
        <taxon>Trichosporeae</taxon>
        <taxon>Loxocarpinae</taxon>
        <taxon>Dorcoceras</taxon>
    </lineage>
</organism>
<proteinExistence type="predicted"/>
<dbReference type="AlphaFoldDB" id="A0A2Z7BDJ8"/>
<evidence type="ECO:0000256" key="1">
    <source>
        <dbReference type="SAM" id="MobiDB-lite"/>
    </source>
</evidence>
<feature type="compositionally biased region" description="Pro residues" evidence="1">
    <location>
        <begin position="50"/>
        <end position="61"/>
    </location>
</feature>
<feature type="region of interest" description="Disordered" evidence="1">
    <location>
        <begin position="44"/>
        <end position="91"/>
    </location>
</feature>
<feature type="compositionally biased region" description="Polar residues" evidence="1">
    <location>
        <begin position="65"/>
        <end position="80"/>
    </location>
</feature>
<accession>A0A2Z7BDJ8</accession>
<reference evidence="2 3" key="1">
    <citation type="journal article" date="2015" name="Proc. Natl. Acad. Sci. U.S.A.">
        <title>The resurrection genome of Boea hygrometrica: A blueprint for survival of dehydration.</title>
        <authorList>
            <person name="Xiao L."/>
            <person name="Yang G."/>
            <person name="Zhang L."/>
            <person name="Yang X."/>
            <person name="Zhao S."/>
            <person name="Ji Z."/>
            <person name="Zhou Q."/>
            <person name="Hu M."/>
            <person name="Wang Y."/>
            <person name="Chen M."/>
            <person name="Xu Y."/>
            <person name="Jin H."/>
            <person name="Xiao X."/>
            <person name="Hu G."/>
            <person name="Bao F."/>
            <person name="Hu Y."/>
            <person name="Wan P."/>
            <person name="Li L."/>
            <person name="Deng X."/>
            <person name="Kuang T."/>
            <person name="Xiang C."/>
            <person name="Zhu J.K."/>
            <person name="Oliver M.J."/>
            <person name="He Y."/>
        </authorList>
    </citation>
    <scope>NUCLEOTIDE SEQUENCE [LARGE SCALE GENOMIC DNA]</scope>
    <source>
        <strain evidence="3">cv. XS01</strain>
    </source>
</reference>
<evidence type="ECO:0000313" key="3">
    <source>
        <dbReference type="Proteomes" id="UP000250235"/>
    </source>
</evidence>
<name>A0A2Z7BDJ8_9LAMI</name>
<dbReference type="Proteomes" id="UP000250235">
    <property type="component" value="Unassembled WGS sequence"/>
</dbReference>
<keyword evidence="3" id="KW-1185">Reference proteome</keyword>
<feature type="compositionally biased region" description="Polar residues" evidence="1">
    <location>
        <begin position="12"/>
        <end position="25"/>
    </location>
</feature>
<evidence type="ECO:0000313" key="2">
    <source>
        <dbReference type="EMBL" id="KZV30027.1"/>
    </source>
</evidence>
<gene>
    <name evidence="2" type="ORF">F511_20889</name>
</gene>
<dbReference type="EMBL" id="KV008767">
    <property type="protein sequence ID" value="KZV30027.1"/>
    <property type="molecule type" value="Genomic_DNA"/>
</dbReference>
<feature type="region of interest" description="Disordered" evidence="1">
    <location>
        <begin position="1"/>
        <end position="31"/>
    </location>
</feature>
<sequence length="116" mass="12432">MDRCPAEPTGSIEPNQSMQALTSPSRHPMHATYDQRMLNQIGRLLRPPMVGAPPAGPPPGPDGFNGTSLGPNRAPTSSQGPCEAHGRATHMARPIGLDVHHEPAYFPSFKGHNRLP</sequence>